<organism evidence="2 3">
    <name type="scientific">candidate division MSBL1 archaeon SCGC-AAA259E19</name>
    <dbReference type="NCBI Taxonomy" id="1698264"/>
    <lineage>
        <taxon>Archaea</taxon>
        <taxon>Methanobacteriati</taxon>
        <taxon>Methanobacteriota</taxon>
        <taxon>candidate division MSBL1</taxon>
    </lineage>
</organism>
<protein>
    <recommendedName>
        <fullName evidence="1">Transposase IS4-like domain-containing protein</fullName>
    </recommendedName>
</protein>
<sequence length="338" mass="39703">MVKQLDCSSSPKSIGRVLERVGTDWTPQLRFFRELRENGEKILYDGRVIFSDSDRNSLLELGYNKDKLPLKQAKVVMAFSKNRFIPIFFRVIPGSIHEIGTLELLAEELGHDLILVMDKGFNSADVRKDLSERVTYLMPLKRNSSLIDYNQELESFFLWKEKPIKYTSWRRGDDFIYLYEDISLRAEEEKTYHQLLDNGKDVEFKEEEAGKITLISNQEFGPEDAYQMWKSRDQIEKAFHTLQNILDADRPWVQKEETFRGYLFGSYIGLLAYYLVLRELKEAEINSKVSVRDLLLEFSKLYKVEIGEKETLSERSKRVRELMESLGKEDLITKKMQS</sequence>
<dbReference type="GO" id="GO:0006313">
    <property type="term" value="P:DNA transposition"/>
    <property type="evidence" value="ECO:0007669"/>
    <property type="project" value="InterPro"/>
</dbReference>
<comment type="caution">
    <text evidence="2">The sequence shown here is derived from an EMBL/GenBank/DDBJ whole genome shotgun (WGS) entry which is preliminary data.</text>
</comment>
<dbReference type="Proteomes" id="UP000070284">
    <property type="component" value="Unassembled WGS sequence"/>
</dbReference>
<evidence type="ECO:0000313" key="3">
    <source>
        <dbReference type="Proteomes" id="UP000070284"/>
    </source>
</evidence>
<keyword evidence="3" id="KW-1185">Reference proteome</keyword>
<dbReference type="AlphaFoldDB" id="A0A133UE81"/>
<reference evidence="2 3" key="1">
    <citation type="journal article" date="2016" name="Sci. Rep.">
        <title>Metabolic traits of an uncultured archaeal lineage -MSBL1- from brine pools of the Red Sea.</title>
        <authorList>
            <person name="Mwirichia R."/>
            <person name="Alam I."/>
            <person name="Rashid M."/>
            <person name="Vinu M."/>
            <person name="Ba-Alawi W."/>
            <person name="Anthony Kamau A."/>
            <person name="Kamanda Ngugi D."/>
            <person name="Goker M."/>
            <person name="Klenk H.P."/>
            <person name="Bajic V."/>
            <person name="Stingl U."/>
        </authorList>
    </citation>
    <scope>NUCLEOTIDE SEQUENCE [LARGE SCALE GENOMIC DNA]</scope>
    <source>
        <strain evidence="2">SCGC-AAA259E19</strain>
    </source>
</reference>
<gene>
    <name evidence="2" type="ORF">AKJ65_07455</name>
</gene>
<dbReference type="Pfam" id="PF01609">
    <property type="entry name" value="DDE_Tnp_1"/>
    <property type="match status" value="1"/>
</dbReference>
<dbReference type="InterPro" id="IPR012337">
    <property type="entry name" value="RNaseH-like_sf"/>
</dbReference>
<dbReference type="PANTHER" id="PTHR34614">
    <property type="match status" value="1"/>
</dbReference>
<accession>A0A133UE81</accession>
<evidence type="ECO:0000259" key="1">
    <source>
        <dbReference type="Pfam" id="PF01609"/>
    </source>
</evidence>
<name>A0A133UE81_9EURY</name>
<proteinExistence type="predicted"/>
<feature type="domain" description="Transposase IS4-like" evidence="1">
    <location>
        <begin position="62"/>
        <end position="264"/>
    </location>
</feature>
<dbReference type="InterPro" id="IPR002559">
    <property type="entry name" value="Transposase_11"/>
</dbReference>
<dbReference type="SUPFAM" id="SSF53098">
    <property type="entry name" value="Ribonuclease H-like"/>
    <property type="match status" value="1"/>
</dbReference>
<dbReference type="GO" id="GO:0004803">
    <property type="term" value="F:transposase activity"/>
    <property type="evidence" value="ECO:0007669"/>
    <property type="project" value="InterPro"/>
</dbReference>
<dbReference type="EMBL" id="LHXO01000153">
    <property type="protein sequence ID" value="KXA92513.1"/>
    <property type="molecule type" value="Genomic_DNA"/>
</dbReference>
<dbReference type="GO" id="GO:0003677">
    <property type="term" value="F:DNA binding"/>
    <property type="evidence" value="ECO:0007669"/>
    <property type="project" value="InterPro"/>
</dbReference>
<dbReference type="PANTHER" id="PTHR34614:SF2">
    <property type="entry name" value="TRANSPOSASE IS4-LIKE DOMAIN-CONTAINING PROTEIN"/>
    <property type="match status" value="1"/>
</dbReference>
<evidence type="ECO:0000313" key="2">
    <source>
        <dbReference type="EMBL" id="KXA92513.1"/>
    </source>
</evidence>